<evidence type="ECO:0000313" key="2">
    <source>
        <dbReference type="EMBL" id="KRS13304.1"/>
    </source>
</evidence>
<dbReference type="OrthoDB" id="5641374at2"/>
<feature type="region of interest" description="Disordered" evidence="1">
    <location>
        <begin position="63"/>
        <end position="83"/>
    </location>
</feature>
<protein>
    <recommendedName>
        <fullName evidence="4">DUF3775 domain-containing protein</fullName>
    </recommendedName>
</protein>
<reference evidence="2 3" key="1">
    <citation type="submission" date="2015-04" db="EMBL/GenBank/DDBJ databases">
        <title>The draft genome sequence of Roseovarius sp.R12b.</title>
        <authorList>
            <person name="Li G."/>
            <person name="Lai Q."/>
            <person name="Shao Z."/>
            <person name="Yan P."/>
        </authorList>
    </citation>
    <scope>NUCLEOTIDE SEQUENCE [LARGE SCALE GENOMIC DNA]</scope>
    <source>
        <strain evidence="2 3">R12B</strain>
    </source>
</reference>
<dbReference type="Proteomes" id="UP000051295">
    <property type="component" value="Unassembled WGS sequence"/>
</dbReference>
<dbReference type="STRING" id="1641875.XM53_06865"/>
<accession>A0A0T5NWL7</accession>
<evidence type="ECO:0008006" key="4">
    <source>
        <dbReference type="Google" id="ProtNLM"/>
    </source>
</evidence>
<dbReference type="RefSeq" id="WP_057791658.1">
    <property type="nucleotide sequence ID" value="NZ_LAXJ01000006.1"/>
</dbReference>
<comment type="caution">
    <text evidence="2">The sequence shown here is derived from an EMBL/GenBank/DDBJ whole genome shotgun (WGS) entry which is preliminary data.</text>
</comment>
<dbReference type="InterPro" id="IPR022254">
    <property type="entry name" value="DUF3775"/>
</dbReference>
<name>A0A0T5NWL7_9RHOB</name>
<keyword evidence="3" id="KW-1185">Reference proteome</keyword>
<dbReference type="PATRIC" id="fig|1641875.4.peg.3756"/>
<evidence type="ECO:0000256" key="1">
    <source>
        <dbReference type="SAM" id="MobiDB-lite"/>
    </source>
</evidence>
<proteinExistence type="predicted"/>
<evidence type="ECO:0000313" key="3">
    <source>
        <dbReference type="Proteomes" id="UP000051295"/>
    </source>
</evidence>
<dbReference type="AlphaFoldDB" id="A0A0T5NWL7"/>
<organism evidence="2 3">
    <name type="scientific">Roseovarius atlanticus</name>
    <dbReference type="NCBI Taxonomy" id="1641875"/>
    <lineage>
        <taxon>Bacteria</taxon>
        <taxon>Pseudomonadati</taxon>
        <taxon>Pseudomonadota</taxon>
        <taxon>Alphaproteobacteria</taxon>
        <taxon>Rhodobacterales</taxon>
        <taxon>Roseobacteraceae</taxon>
        <taxon>Roseovarius</taxon>
    </lineage>
</organism>
<dbReference type="Pfam" id="PF12616">
    <property type="entry name" value="DUF3775"/>
    <property type="match status" value="1"/>
</dbReference>
<dbReference type="EMBL" id="LAXJ01000006">
    <property type="protein sequence ID" value="KRS13304.1"/>
    <property type="molecule type" value="Genomic_DNA"/>
</dbReference>
<sequence>MLEISTYKVAQVILMSRELDRAEGEVRAFIERLAEDEQASLVALMWIGRGSFGADELEEAKATAREEATTPTADYLLGTPHLSDHLENGLEELGLSAQDDEDDLVRGG</sequence>
<gene>
    <name evidence="2" type="ORF">XM53_06865</name>
</gene>